<dbReference type="SMART" id="SM00248">
    <property type="entry name" value="ANK"/>
    <property type="match status" value="2"/>
</dbReference>
<dbReference type="PANTHER" id="PTHR24198:SF165">
    <property type="entry name" value="ANKYRIN REPEAT-CONTAINING PROTEIN-RELATED"/>
    <property type="match status" value="1"/>
</dbReference>
<feature type="repeat" description="ANK" evidence="3">
    <location>
        <begin position="38"/>
        <end position="70"/>
    </location>
</feature>
<keyword evidence="1" id="KW-0677">Repeat</keyword>
<dbReference type="PANTHER" id="PTHR24198">
    <property type="entry name" value="ANKYRIN REPEAT AND PROTEIN KINASE DOMAIN-CONTAINING PROTEIN"/>
    <property type="match status" value="1"/>
</dbReference>
<protein>
    <submittedName>
        <fullName evidence="4">Uncharacterized protein</fullName>
    </submittedName>
</protein>
<proteinExistence type="predicted"/>
<name>A0A0B6Z8Z6_9EUPU</name>
<reference evidence="4" key="1">
    <citation type="submission" date="2014-12" db="EMBL/GenBank/DDBJ databases">
        <title>Insight into the proteome of Arion vulgaris.</title>
        <authorList>
            <person name="Aradska J."/>
            <person name="Bulat T."/>
            <person name="Smidak R."/>
            <person name="Sarate P."/>
            <person name="Gangsoo J."/>
            <person name="Sialana F."/>
            <person name="Bilban M."/>
            <person name="Lubec G."/>
        </authorList>
    </citation>
    <scope>NUCLEOTIDE SEQUENCE</scope>
    <source>
        <tissue evidence="4">Skin</tissue>
    </source>
</reference>
<dbReference type="InterPro" id="IPR002110">
    <property type="entry name" value="Ankyrin_rpt"/>
</dbReference>
<sequence>MDNLMENIDWQCIHFNELDILLLVSAHEKSVLNEPLINGLTPLCLACKFEREDLVTILLHHGARTDICASNCGGKYPLHFACDSDGNRGVVLKLLKAKADINAQDNDGNTALHLTCKKNTLMLLYS</sequence>
<dbReference type="SUPFAM" id="SSF48403">
    <property type="entry name" value="Ankyrin repeat"/>
    <property type="match status" value="1"/>
</dbReference>
<dbReference type="EMBL" id="HACG01017977">
    <property type="protein sequence ID" value="CEK64842.1"/>
    <property type="molecule type" value="Transcribed_RNA"/>
</dbReference>
<dbReference type="PROSITE" id="PS50297">
    <property type="entry name" value="ANK_REP_REGION"/>
    <property type="match status" value="2"/>
</dbReference>
<dbReference type="AlphaFoldDB" id="A0A0B6Z8Z6"/>
<dbReference type="InterPro" id="IPR036770">
    <property type="entry name" value="Ankyrin_rpt-contain_sf"/>
</dbReference>
<accession>A0A0B6Z8Z6</accession>
<evidence type="ECO:0000313" key="4">
    <source>
        <dbReference type="EMBL" id="CEK64842.1"/>
    </source>
</evidence>
<evidence type="ECO:0000256" key="1">
    <source>
        <dbReference type="ARBA" id="ARBA00022737"/>
    </source>
</evidence>
<dbReference type="GO" id="GO:0005737">
    <property type="term" value="C:cytoplasm"/>
    <property type="evidence" value="ECO:0007669"/>
    <property type="project" value="TreeGrafter"/>
</dbReference>
<keyword evidence="2 3" id="KW-0040">ANK repeat</keyword>
<dbReference type="PROSITE" id="PS50088">
    <property type="entry name" value="ANK_REPEAT"/>
    <property type="match status" value="2"/>
</dbReference>
<gene>
    <name evidence="4" type="primary">ORF53108</name>
</gene>
<evidence type="ECO:0000256" key="2">
    <source>
        <dbReference type="ARBA" id="ARBA00023043"/>
    </source>
</evidence>
<organism evidence="4">
    <name type="scientific">Arion vulgaris</name>
    <dbReference type="NCBI Taxonomy" id="1028688"/>
    <lineage>
        <taxon>Eukaryota</taxon>
        <taxon>Metazoa</taxon>
        <taxon>Spiralia</taxon>
        <taxon>Lophotrochozoa</taxon>
        <taxon>Mollusca</taxon>
        <taxon>Gastropoda</taxon>
        <taxon>Heterobranchia</taxon>
        <taxon>Euthyneura</taxon>
        <taxon>Panpulmonata</taxon>
        <taxon>Eupulmonata</taxon>
        <taxon>Stylommatophora</taxon>
        <taxon>Helicina</taxon>
        <taxon>Arionoidea</taxon>
        <taxon>Arionidae</taxon>
        <taxon>Arion</taxon>
    </lineage>
</organism>
<evidence type="ECO:0000256" key="3">
    <source>
        <dbReference type="PROSITE-ProRule" id="PRU00023"/>
    </source>
</evidence>
<dbReference type="Pfam" id="PF12796">
    <property type="entry name" value="Ank_2"/>
    <property type="match status" value="1"/>
</dbReference>
<feature type="repeat" description="ANK" evidence="3">
    <location>
        <begin position="73"/>
        <end position="106"/>
    </location>
</feature>
<dbReference type="Gene3D" id="1.25.40.20">
    <property type="entry name" value="Ankyrin repeat-containing domain"/>
    <property type="match status" value="1"/>
</dbReference>